<keyword evidence="2" id="KW-0863">Zinc-finger</keyword>
<proteinExistence type="predicted"/>
<keyword evidence="6" id="KW-1185">Reference proteome</keyword>
<feature type="domain" description="B box-type" evidence="4">
    <location>
        <begin position="1"/>
        <end position="47"/>
    </location>
</feature>
<sequence>MIIRACELCNAEAAIYCDSDSAFLCWSCDANVHDANFLVALHLRQTVCSQCKRLTGNLISGVGLQTLSAMCSFCCSQSAAIDLDSDSLSSSSSVCVSSTKTLKKAHSNHRKSFRFVSTTSFNDSSCEFTSGKSTKNQREINSIRSKSPSNTDWKTEGILVNWSRKLGLGSNDTVRVACDALRACSDKWTALPFRVCLAASMWFGLRFCGDRLALTWQTLKRLEEMSSVPAKLILIAESKLKRLLKAKRQHRRDHQLEEGWAECSA</sequence>
<keyword evidence="1" id="KW-0479">Metal-binding</keyword>
<dbReference type="InterPro" id="IPR000315">
    <property type="entry name" value="Znf_B-box"/>
</dbReference>
<dbReference type="PANTHER" id="PTHR31717:SF81">
    <property type="entry name" value="B-BOX ZINC FINGER PROTEIN 32-LIKE"/>
    <property type="match status" value="1"/>
</dbReference>
<protein>
    <submittedName>
        <fullName evidence="5">B-box zinc finger protein 32</fullName>
    </submittedName>
</protein>
<dbReference type="PANTHER" id="PTHR31717">
    <property type="entry name" value="ZINC FINGER PROTEIN CONSTANS-LIKE 10"/>
    <property type="match status" value="1"/>
</dbReference>
<dbReference type="InterPro" id="IPR049808">
    <property type="entry name" value="CONSTANS-like_Bbox1"/>
</dbReference>
<accession>A0ABD1PET4</accession>
<gene>
    <name evidence="5" type="ORF">Fot_53661</name>
</gene>
<evidence type="ECO:0000256" key="2">
    <source>
        <dbReference type="ARBA" id="ARBA00022771"/>
    </source>
</evidence>
<reference evidence="6" key="1">
    <citation type="submission" date="2024-07" db="EMBL/GenBank/DDBJ databases">
        <title>Two chromosome-level genome assemblies of Korean endemic species Abeliophyllum distichum and Forsythia ovata (Oleaceae).</title>
        <authorList>
            <person name="Jang H."/>
        </authorList>
    </citation>
    <scope>NUCLEOTIDE SEQUENCE [LARGE SCALE GENOMIC DNA]</scope>
</reference>
<dbReference type="Proteomes" id="UP001604277">
    <property type="component" value="Unassembled WGS sequence"/>
</dbReference>
<dbReference type="GO" id="GO:0008270">
    <property type="term" value="F:zinc ion binding"/>
    <property type="evidence" value="ECO:0007669"/>
    <property type="project" value="UniProtKB-KW"/>
</dbReference>
<comment type="caution">
    <text evidence="5">The sequence shown here is derived from an EMBL/GenBank/DDBJ whole genome shotgun (WGS) entry which is preliminary data.</text>
</comment>
<evidence type="ECO:0000256" key="1">
    <source>
        <dbReference type="ARBA" id="ARBA00022723"/>
    </source>
</evidence>
<evidence type="ECO:0000259" key="4">
    <source>
        <dbReference type="SMART" id="SM00336"/>
    </source>
</evidence>
<evidence type="ECO:0000313" key="6">
    <source>
        <dbReference type="Proteomes" id="UP001604277"/>
    </source>
</evidence>
<evidence type="ECO:0000313" key="5">
    <source>
        <dbReference type="EMBL" id="KAL2462424.1"/>
    </source>
</evidence>
<dbReference type="EMBL" id="JBFOLJ010000020">
    <property type="protein sequence ID" value="KAL2462424.1"/>
    <property type="molecule type" value="Genomic_DNA"/>
</dbReference>
<evidence type="ECO:0000256" key="3">
    <source>
        <dbReference type="ARBA" id="ARBA00022833"/>
    </source>
</evidence>
<dbReference type="AlphaFoldDB" id="A0ABD1PET4"/>
<dbReference type="CDD" id="cd19821">
    <property type="entry name" value="Bbox1_BBX-like"/>
    <property type="match status" value="1"/>
</dbReference>
<keyword evidence="3" id="KW-0862">Zinc</keyword>
<organism evidence="5 6">
    <name type="scientific">Forsythia ovata</name>
    <dbReference type="NCBI Taxonomy" id="205694"/>
    <lineage>
        <taxon>Eukaryota</taxon>
        <taxon>Viridiplantae</taxon>
        <taxon>Streptophyta</taxon>
        <taxon>Embryophyta</taxon>
        <taxon>Tracheophyta</taxon>
        <taxon>Spermatophyta</taxon>
        <taxon>Magnoliopsida</taxon>
        <taxon>eudicotyledons</taxon>
        <taxon>Gunneridae</taxon>
        <taxon>Pentapetalae</taxon>
        <taxon>asterids</taxon>
        <taxon>lamiids</taxon>
        <taxon>Lamiales</taxon>
        <taxon>Oleaceae</taxon>
        <taxon>Forsythieae</taxon>
        <taxon>Forsythia</taxon>
    </lineage>
</organism>
<name>A0ABD1PET4_9LAMI</name>
<dbReference type="SMART" id="SM00336">
    <property type="entry name" value="BBOX"/>
    <property type="match status" value="1"/>
</dbReference>